<feature type="domain" description="Nudix hydrolase" evidence="10">
    <location>
        <begin position="164"/>
        <end position="299"/>
    </location>
</feature>
<keyword evidence="8" id="KW-0520">NAD</keyword>
<keyword evidence="7" id="KW-0460">Magnesium</keyword>
<sequence>MSSAAPSYAHLRMAADAHDRAALRRADDAWLEERWADPTTRVLVVSGTRIRPVDGRVDWISPAEAPDGPGDLRVLLGEWQDRAWFAVVTDAAVSKQGQGWLPLRGLLPALADDALAYAPLVFHALGLAEWLFVTRYCPRCAGTLEPRRSGHELVCTQCGKPQFPRTDPAVIMVVAAGEPGSDDERCLLGRQAVWPEGRFSTLAGFCEPGETLEDAVRREVLEETGVHVGDVQYFGNQPWPLPASLMLGFVGRATSTEIEVDHDELEDARWFTRAEMREQAEAGTLVLPGGVSISRSLVEHWYGGPLPGQW</sequence>
<dbReference type="AlphaFoldDB" id="A0A6J6TD01"/>
<evidence type="ECO:0000256" key="4">
    <source>
        <dbReference type="ARBA" id="ARBA00012381"/>
    </source>
</evidence>
<dbReference type="InterPro" id="IPR015376">
    <property type="entry name" value="Znr_NADH_PPase"/>
</dbReference>
<evidence type="ECO:0000313" key="11">
    <source>
        <dbReference type="EMBL" id="CAB4745028.1"/>
    </source>
</evidence>
<dbReference type="Gene3D" id="3.90.79.10">
    <property type="entry name" value="Nucleoside Triphosphate Pyrophosphohydrolase"/>
    <property type="match status" value="1"/>
</dbReference>
<evidence type="ECO:0000256" key="8">
    <source>
        <dbReference type="ARBA" id="ARBA00023027"/>
    </source>
</evidence>
<evidence type="ECO:0000256" key="7">
    <source>
        <dbReference type="ARBA" id="ARBA00022842"/>
    </source>
</evidence>
<dbReference type="EMBL" id="CAEZYQ010000011">
    <property type="protein sequence ID" value="CAB4745028.1"/>
    <property type="molecule type" value="Genomic_DNA"/>
</dbReference>
<dbReference type="GO" id="GO:0046872">
    <property type="term" value="F:metal ion binding"/>
    <property type="evidence" value="ECO:0007669"/>
    <property type="project" value="UniProtKB-KW"/>
</dbReference>
<dbReference type="PANTHER" id="PTHR42904:SF6">
    <property type="entry name" value="NAD-CAPPED RNA HYDROLASE NUDT12"/>
    <property type="match status" value="1"/>
</dbReference>
<dbReference type="GO" id="GO:0005829">
    <property type="term" value="C:cytosol"/>
    <property type="evidence" value="ECO:0007669"/>
    <property type="project" value="TreeGrafter"/>
</dbReference>
<comment type="catalytic activity">
    <reaction evidence="9">
        <text>a 5'-end NAD(+)-phospho-ribonucleoside in mRNA + H2O = a 5'-end phospho-adenosine-phospho-ribonucleoside in mRNA + beta-nicotinamide D-ribonucleotide + 2 H(+)</text>
        <dbReference type="Rhea" id="RHEA:60876"/>
        <dbReference type="Rhea" id="RHEA-COMP:15698"/>
        <dbReference type="Rhea" id="RHEA-COMP:15719"/>
        <dbReference type="ChEBI" id="CHEBI:14649"/>
        <dbReference type="ChEBI" id="CHEBI:15377"/>
        <dbReference type="ChEBI" id="CHEBI:15378"/>
        <dbReference type="ChEBI" id="CHEBI:144029"/>
        <dbReference type="ChEBI" id="CHEBI:144051"/>
    </reaction>
    <physiologicalReaction direction="left-to-right" evidence="9">
        <dbReference type="Rhea" id="RHEA:60877"/>
    </physiologicalReaction>
</comment>
<dbReference type="PANTHER" id="PTHR42904">
    <property type="entry name" value="NUDIX HYDROLASE, NUDC SUBFAMILY"/>
    <property type="match status" value="1"/>
</dbReference>
<evidence type="ECO:0000256" key="3">
    <source>
        <dbReference type="ARBA" id="ARBA00009595"/>
    </source>
</evidence>
<name>A0A6J6TD01_9ZZZZ</name>
<evidence type="ECO:0000259" key="10">
    <source>
        <dbReference type="PROSITE" id="PS51462"/>
    </source>
</evidence>
<gene>
    <name evidence="11" type="ORF">UFOPK2761_01597</name>
</gene>
<evidence type="ECO:0000256" key="1">
    <source>
        <dbReference type="ARBA" id="ARBA00001946"/>
    </source>
</evidence>
<organism evidence="11">
    <name type="scientific">freshwater metagenome</name>
    <dbReference type="NCBI Taxonomy" id="449393"/>
    <lineage>
        <taxon>unclassified sequences</taxon>
        <taxon>metagenomes</taxon>
        <taxon>ecological metagenomes</taxon>
    </lineage>
</organism>
<dbReference type="Pfam" id="PF00293">
    <property type="entry name" value="NUDIX"/>
    <property type="match status" value="1"/>
</dbReference>
<reference evidence="11" key="1">
    <citation type="submission" date="2020-05" db="EMBL/GenBank/DDBJ databases">
        <authorList>
            <person name="Chiriac C."/>
            <person name="Salcher M."/>
            <person name="Ghai R."/>
            <person name="Kavagutti S V."/>
        </authorList>
    </citation>
    <scope>NUCLEOTIDE SEQUENCE</scope>
</reference>
<evidence type="ECO:0000256" key="9">
    <source>
        <dbReference type="ARBA" id="ARBA00023679"/>
    </source>
</evidence>
<protein>
    <recommendedName>
        <fullName evidence="4">NAD(+) diphosphatase</fullName>
        <ecNumber evidence="4">3.6.1.22</ecNumber>
    </recommendedName>
</protein>
<dbReference type="Gene3D" id="3.90.79.20">
    <property type="match status" value="1"/>
</dbReference>
<dbReference type="CDD" id="cd03429">
    <property type="entry name" value="NUDIX_NADH_pyrophosphatase_Nudt13"/>
    <property type="match status" value="1"/>
</dbReference>
<dbReference type="InterPro" id="IPR015797">
    <property type="entry name" value="NUDIX_hydrolase-like_dom_sf"/>
</dbReference>
<dbReference type="PROSITE" id="PS51462">
    <property type="entry name" value="NUDIX"/>
    <property type="match status" value="1"/>
</dbReference>
<evidence type="ECO:0000256" key="6">
    <source>
        <dbReference type="ARBA" id="ARBA00022801"/>
    </source>
</evidence>
<evidence type="ECO:0000256" key="5">
    <source>
        <dbReference type="ARBA" id="ARBA00022723"/>
    </source>
</evidence>
<dbReference type="NCBIfam" id="NF001299">
    <property type="entry name" value="PRK00241.1"/>
    <property type="match status" value="1"/>
</dbReference>
<keyword evidence="6" id="KW-0378">Hydrolase</keyword>
<accession>A0A6J6TD01</accession>
<dbReference type="InterPro" id="IPR050241">
    <property type="entry name" value="NAD-cap_RNA_hydrolase_NudC"/>
</dbReference>
<comment type="cofactor">
    <cofactor evidence="1">
        <name>Mg(2+)</name>
        <dbReference type="ChEBI" id="CHEBI:18420"/>
    </cofactor>
</comment>
<evidence type="ECO:0000256" key="2">
    <source>
        <dbReference type="ARBA" id="ARBA00001947"/>
    </source>
</evidence>
<dbReference type="SUPFAM" id="SSF55811">
    <property type="entry name" value="Nudix"/>
    <property type="match status" value="1"/>
</dbReference>
<dbReference type="GO" id="GO:0019677">
    <property type="term" value="P:NAD+ catabolic process"/>
    <property type="evidence" value="ECO:0007669"/>
    <property type="project" value="TreeGrafter"/>
</dbReference>
<dbReference type="EC" id="3.6.1.22" evidence="4"/>
<dbReference type="GO" id="GO:0006742">
    <property type="term" value="P:NADP+ catabolic process"/>
    <property type="evidence" value="ECO:0007669"/>
    <property type="project" value="TreeGrafter"/>
</dbReference>
<dbReference type="GO" id="GO:0035529">
    <property type="term" value="F:NADH pyrophosphatase activity"/>
    <property type="evidence" value="ECO:0007669"/>
    <property type="project" value="TreeGrafter"/>
</dbReference>
<keyword evidence="5" id="KW-0479">Metal-binding</keyword>
<dbReference type="Pfam" id="PF09297">
    <property type="entry name" value="Zn_ribbon_NUD"/>
    <property type="match status" value="1"/>
</dbReference>
<comment type="cofactor">
    <cofactor evidence="2">
        <name>Zn(2+)</name>
        <dbReference type="ChEBI" id="CHEBI:29105"/>
    </cofactor>
</comment>
<comment type="similarity">
    <text evidence="3">Belongs to the Nudix hydrolase family. NudC subfamily.</text>
</comment>
<dbReference type="PROSITE" id="PS00893">
    <property type="entry name" value="NUDIX_BOX"/>
    <property type="match status" value="1"/>
</dbReference>
<dbReference type="InterPro" id="IPR000086">
    <property type="entry name" value="NUDIX_hydrolase_dom"/>
</dbReference>
<dbReference type="InterPro" id="IPR020084">
    <property type="entry name" value="NUDIX_hydrolase_CS"/>
</dbReference>
<proteinExistence type="inferred from homology"/>
<dbReference type="Pfam" id="PF09296">
    <property type="entry name" value="NUDIX-like"/>
    <property type="match status" value="1"/>
</dbReference>
<dbReference type="InterPro" id="IPR049734">
    <property type="entry name" value="NudC-like_C"/>
</dbReference>
<dbReference type="InterPro" id="IPR015375">
    <property type="entry name" value="NADH_PPase-like_N"/>
</dbReference>